<dbReference type="InterPro" id="IPR013150">
    <property type="entry name" value="TFIIB_cyclin"/>
</dbReference>
<feature type="domain" description="TFIIB-type" evidence="6">
    <location>
        <begin position="2"/>
        <end position="33"/>
    </location>
</feature>
<dbReference type="InterPro" id="IPR023486">
    <property type="entry name" value="TFIIB_CS"/>
</dbReference>
<dbReference type="InterPro" id="IPR023484">
    <property type="entry name" value="TFIIB_arc"/>
</dbReference>
<keyword evidence="4" id="KW-0805">Transcription regulation</keyword>
<comment type="similarity">
    <text evidence="1">Belongs to the TFIIB family.</text>
</comment>
<organism evidence="7">
    <name type="scientific">marine sediment metagenome</name>
    <dbReference type="NCBI Taxonomy" id="412755"/>
    <lineage>
        <taxon>unclassified sequences</taxon>
        <taxon>metagenomes</taxon>
        <taxon>ecological metagenomes</taxon>
    </lineage>
</organism>
<keyword evidence="5" id="KW-0804">Transcription</keyword>
<gene>
    <name evidence="7" type="ORF">S06H3_15113</name>
</gene>
<dbReference type="GO" id="GO:0097550">
    <property type="term" value="C:transcription preinitiation complex"/>
    <property type="evidence" value="ECO:0007669"/>
    <property type="project" value="TreeGrafter"/>
</dbReference>
<dbReference type="GO" id="GO:0070897">
    <property type="term" value="P:transcription preinitiation complex assembly"/>
    <property type="evidence" value="ECO:0007669"/>
    <property type="project" value="InterPro"/>
</dbReference>
<dbReference type="FunFam" id="1.10.472.10:FF:000023">
    <property type="entry name" value="Transcription initiation factor IIB"/>
    <property type="match status" value="1"/>
</dbReference>
<evidence type="ECO:0000256" key="2">
    <source>
        <dbReference type="ARBA" id="ARBA00013932"/>
    </source>
</evidence>
<dbReference type="PROSITE" id="PS00782">
    <property type="entry name" value="TFIIB"/>
    <property type="match status" value="2"/>
</dbReference>
<evidence type="ECO:0000313" key="7">
    <source>
        <dbReference type="EMBL" id="GAI07756.1"/>
    </source>
</evidence>
<name>X1LPI8_9ZZZZ</name>
<dbReference type="SMART" id="SM00385">
    <property type="entry name" value="CYCLIN"/>
    <property type="match status" value="2"/>
</dbReference>
<protein>
    <recommendedName>
        <fullName evidence="2">Transcription initiation factor IIB</fullName>
    </recommendedName>
</protein>
<dbReference type="InterPro" id="IPR013137">
    <property type="entry name" value="Znf_TFIIB"/>
</dbReference>
<evidence type="ECO:0000259" key="6">
    <source>
        <dbReference type="PROSITE" id="PS51134"/>
    </source>
</evidence>
<proteinExistence type="inferred from homology"/>
<dbReference type="PROSITE" id="PS51134">
    <property type="entry name" value="ZF_TFIIB"/>
    <property type="match status" value="1"/>
</dbReference>
<dbReference type="PRINTS" id="PR00685">
    <property type="entry name" value="TIFACTORIIB"/>
</dbReference>
<dbReference type="EMBL" id="BARV01007421">
    <property type="protein sequence ID" value="GAI07756.1"/>
    <property type="molecule type" value="Genomic_DNA"/>
</dbReference>
<evidence type="ECO:0000256" key="3">
    <source>
        <dbReference type="ARBA" id="ARBA00022737"/>
    </source>
</evidence>
<keyword evidence="3" id="KW-0677">Repeat</keyword>
<accession>X1LPI8</accession>
<dbReference type="GO" id="GO:0017025">
    <property type="term" value="F:TBP-class protein binding"/>
    <property type="evidence" value="ECO:0007669"/>
    <property type="project" value="InterPro"/>
</dbReference>
<feature type="non-terminal residue" evidence="7">
    <location>
        <position position="1"/>
    </location>
</feature>
<dbReference type="CDD" id="cd20550">
    <property type="entry name" value="CYCLIN_TFIIB_archaea_like_rpt2"/>
    <property type="match status" value="1"/>
</dbReference>
<dbReference type="InterPro" id="IPR000812">
    <property type="entry name" value="TFIIB"/>
</dbReference>
<evidence type="ECO:0000256" key="4">
    <source>
        <dbReference type="ARBA" id="ARBA00023015"/>
    </source>
</evidence>
<dbReference type="InterPro" id="IPR036915">
    <property type="entry name" value="Cyclin-like_sf"/>
</dbReference>
<dbReference type="PANTHER" id="PTHR11618:SF13">
    <property type="entry name" value="TRANSCRIPTION INITIATION FACTOR IIB"/>
    <property type="match status" value="1"/>
</dbReference>
<dbReference type="Gene3D" id="1.10.472.10">
    <property type="entry name" value="Cyclin-like"/>
    <property type="match status" value="1"/>
</dbReference>
<dbReference type="PANTHER" id="PTHR11618">
    <property type="entry name" value="TRANSCRIPTION INITIATION FACTOR IIB-RELATED"/>
    <property type="match status" value="1"/>
</dbReference>
<reference evidence="7" key="1">
    <citation type="journal article" date="2014" name="Front. Microbiol.">
        <title>High frequency of phylogenetically diverse reductive dehalogenase-homologous genes in deep subseafloor sedimentary metagenomes.</title>
        <authorList>
            <person name="Kawai M."/>
            <person name="Futagami T."/>
            <person name="Toyoda A."/>
            <person name="Takaki Y."/>
            <person name="Nishi S."/>
            <person name="Hori S."/>
            <person name="Arai W."/>
            <person name="Tsubouchi T."/>
            <person name="Morono Y."/>
            <person name="Uchiyama I."/>
            <person name="Ito T."/>
            <person name="Fujiyama A."/>
            <person name="Inagaki F."/>
            <person name="Takami H."/>
        </authorList>
    </citation>
    <scope>NUCLEOTIDE SEQUENCE</scope>
    <source>
        <strain evidence="7">Expedition CK06-06</strain>
    </source>
</reference>
<evidence type="ECO:0000256" key="5">
    <source>
        <dbReference type="ARBA" id="ARBA00023163"/>
    </source>
</evidence>
<dbReference type="SUPFAM" id="SSF47954">
    <property type="entry name" value="Cyclin-like"/>
    <property type="match status" value="2"/>
</dbReference>
<dbReference type="CDD" id="cd20549">
    <property type="entry name" value="CYCLIN_TFIIB_archaea_like_rpt1"/>
    <property type="match status" value="1"/>
</dbReference>
<dbReference type="AlphaFoldDB" id="X1LPI8"/>
<dbReference type="HAMAP" id="MF_00383">
    <property type="entry name" value="TF2B_arch"/>
    <property type="match status" value="1"/>
</dbReference>
<sequence>SFIKKCPECGSINLTYDSHLGEIICKDCGLVVEEKMVDTGMDLQGKFDKSEKKGRGGAPMSMQKFDKGLTTNVGEISDIYKLEPGQTRKFLRLKKWQERVSTSIERNLRLAMAELRVIASYLSLPNVVRDEASRIYNYVLQRGLVRGRSMESVIAACLYAACRSYNIPRTLDEMATASDVERKEIGRTYRFIIRKLGIKVKQSSPKDYISRFSSVLKLSPKTQNDALKVLKRAEDVELTSGRGPAGIAAAALYVAALINDEKKTQREVADIAGITEVTIRNRYKELIEKLDLEEKIKQKESESKKKK</sequence>
<dbReference type="Gene3D" id="1.10.472.170">
    <property type="match status" value="1"/>
</dbReference>
<evidence type="ECO:0000256" key="1">
    <source>
        <dbReference type="ARBA" id="ARBA00010857"/>
    </source>
</evidence>
<dbReference type="Pfam" id="PF08271">
    <property type="entry name" value="Zn_Ribbon_TF"/>
    <property type="match status" value="1"/>
</dbReference>
<dbReference type="InterPro" id="IPR013763">
    <property type="entry name" value="Cyclin-like_dom"/>
</dbReference>
<dbReference type="Pfam" id="PF00382">
    <property type="entry name" value="TFIIB"/>
    <property type="match status" value="2"/>
</dbReference>
<dbReference type="SUPFAM" id="SSF57783">
    <property type="entry name" value="Zinc beta-ribbon"/>
    <property type="match status" value="1"/>
</dbReference>
<comment type="caution">
    <text evidence="7">The sequence shown here is derived from an EMBL/GenBank/DDBJ whole genome shotgun (WGS) entry which is preliminary data.</text>
</comment>